<dbReference type="SMART" id="SM00066">
    <property type="entry name" value="GAL4"/>
    <property type="match status" value="1"/>
</dbReference>
<dbReference type="CDD" id="cd00067">
    <property type="entry name" value="GAL4"/>
    <property type="match status" value="1"/>
</dbReference>
<dbReference type="Gene3D" id="4.10.240.10">
    <property type="entry name" value="Zn(2)-C6 fungal-type DNA-binding domain"/>
    <property type="match status" value="1"/>
</dbReference>
<dbReference type="CDD" id="cd12148">
    <property type="entry name" value="fungal_TF_MHR"/>
    <property type="match status" value="1"/>
</dbReference>
<dbReference type="OrthoDB" id="3870653at2759"/>
<sequence>MPHSARNKRQPISCEPCRTRKIRCHRDGFPCSTCVRRGVTCVYASNPAGNNMARRSTSDRPQSSASSPVDQTPVRPSQDNLARRVRRLEELLLRSHGVSSPPSPSPNEDNTPPSSSVENNDPARERTPQDLNGTLRVDDKGFIRFVPASLQWQSSRLALADDSSGIASITRYPLNPATTASMDDILGALPSQSYCSELVRVYFTSYASLFHVLHAPTFERQYERFVQGAHDMPLAWLALLYAIIGTAVHALPSDSQLLDLSHQSRPLEKIEDLSSRYRSLAMRCLEHDHYLWTHNVTTLQALILLIYSINHSNGQTWTFLGLAHHLALSIGCHIDPSRFGLDVIQCEERRRCWAAVKMLYTQQNTAMGHVGITHAQFPSNCRPPADTDDDCLLAGVMEDAVETPSITLRPTEMTYLLLKFRLYDICSDICESVLSKRYVDLDNIRRLDAVLQNEQQSWDSRFFSGEHYAHHLTLLLHQQILLRMATTEHDSTLRWSRLRCLDAAKSVLDIHAYVHDAPKLAPFRWFNRGVGSFHAFHAAVVLVMLRRRGMEEDCRESVEPALQDCFMRFMSMSELSPFCAKAAPLLQAFIEQIQITDQRNDGSYGGSGSNYSILRHSLHEPGIALGAHNVHSPDEARPLSRPTWSTSNRTASTSGHHETSSSEGYDASNPNWDFLLADMQPQQWLSPAVFPLDQWNMILTDPI</sequence>
<comment type="subcellular location">
    <subcellularLocation>
        <location evidence="1">Nucleus</location>
    </subcellularLocation>
</comment>
<gene>
    <name evidence="6" type="ORF">BDY17DRAFT_342064</name>
</gene>
<dbReference type="Proteomes" id="UP000799767">
    <property type="component" value="Unassembled WGS sequence"/>
</dbReference>
<feature type="compositionally biased region" description="Polar residues" evidence="4">
    <location>
        <begin position="47"/>
        <end position="80"/>
    </location>
</feature>
<evidence type="ECO:0000256" key="3">
    <source>
        <dbReference type="ARBA" id="ARBA00023242"/>
    </source>
</evidence>
<dbReference type="SUPFAM" id="SSF57701">
    <property type="entry name" value="Zn2/Cys6 DNA-binding domain"/>
    <property type="match status" value="1"/>
</dbReference>
<dbReference type="GeneID" id="54479007"/>
<dbReference type="AlphaFoldDB" id="A0A6A6Q5E2"/>
<name>A0A6A6Q5E2_9PEZI</name>
<dbReference type="GO" id="GO:0008270">
    <property type="term" value="F:zinc ion binding"/>
    <property type="evidence" value="ECO:0007669"/>
    <property type="project" value="InterPro"/>
</dbReference>
<evidence type="ECO:0000256" key="4">
    <source>
        <dbReference type="SAM" id="MobiDB-lite"/>
    </source>
</evidence>
<dbReference type="PANTHER" id="PTHR31001:SF40">
    <property type="entry name" value="ZN(II)2CYS6 TRANSCRIPTION FACTOR (EUROFUNG)"/>
    <property type="match status" value="1"/>
</dbReference>
<keyword evidence="7" id="KW-1185">Reference proteome</keyword>
<evidence type="ECO:0000256" key="1">
    <source>
        <dbReference type="ARBA" id="ARBA00004123"/>
    </source>
</evidence>
<evidence type="ECO:0000313" key="6">
    <source>
        <dbReference type="EMBL" id="KAF2487281.1"/>
    </source>
</evidence>
<feature type="domain" description="Zn(2)-C6 fungal-type" evidence="5">
    <location>
        <begin position="13"/>
        <end position="43"/>
    </location>
</feature>
<feature type="region of interest" description="Disordered" evidence="4">
    <location>
        <begin position="625"/>
        <end position="665"/>
    </location>
</feature>
<keyword evidence="2" id="KW-0479">Metal-binding</keyword>
<dbReference type="PROSITE" id="PS50048">
    <property type="entry name" value="ZN2_CY6_FUNGAL_2"/>
    <property type="match status" value="1"/>
</dbReference>
<feature type="compositionally biased region" description="Polar residues" evidence="4">
    <location>
        <begin position="642"/>
        <end position="651"/>
    </location>
</feature>
<evidence type="ECO:0000313" key="7">
    <source>
        <dbReference type="Proteomes" id="UP000799767"/>
    </source>
</evidence>
<feature type="region of interest" description="Disordered" evidence="4">
    <location>
        <begin position="94"/>
        <end position="133"/>
    </location>
</feature>
<accession>A0A6A6Q5E2</accession>
<dbReference type="InterPro" id="IPR036864">
    <property type="entry name" value="Zn2-C6_fun-type_DNA-bd_sf"/>
</dbReference>
<protein>
    <recommendedName>
        <fullName evidence="5">Zn(2)-C6 fungal-type domain-containing protein</fullName>
    </recommendedName>
</protein>
<dbReference type="GO" id="GO:0003677">
    <property type="term" value="F:DNA binding"/>
    <property type="evidence" value="ECO:0007669"/>
    <property type="project" value="InterPro"/>
</dbReference>
<evidence type="ECO:0000259" key="5">
    <source>
        <dbReference type="PROSITE" id="PS50048"/>
    </source>
</evidence>
<proteinExistence type="predicted"/>
<dbReference type="InterPro" id="IPR001138">
    <property type="entry name" value="Zn2Cys6_DnaBD"/>
</dbReference>
<evidence type="ECO:0000256" key="2">
    <source>
        <dbReference type="ARBA" id="ARBA00022723"/>
    </source>
</evidence>
<reference evidence="6" key="1">
    <citation type="journal article" date="2020" name="Stud. Mycol.">
        <title>101 Dothideomycetes genomes: a test case for predicting lifestyles and emergence of pathogens.</title>
        <authorList>
            <person name="Haridas S."/>
            <person name="Albert R."/>
            <person name="Binder M."/>
            <person name="Bloem J."/>
            <person name="Labutti K."/>
            <person name="Salamov A."/>
            <person name="Andreopoulos B."/>
            <person name="Baker S."/>
            <person name="Barry K."/>
            <person name="Bills G."/>
            <person name="Bluhm B."/>
            <person name="Cannon C."/>
            <person name="Castanera R."/>
            <person name="Culley D."/>
            <person name="Daum C."/>
            <person name="Ezra D."/>
            <person name="Gonzalez J."/>
            <person name="Henrissat B."/>
            <person name="Kuo A."/>
            <person name="Liang C."/>
            <person name="Lipzen A."/>
            <person name="Lutzoni F."/>
            <person name="Magnuson J."/>
            <person name="Mondo S."/>
            <person name="Nolan M."/>
            <person name="Ohm R."/>
            <person name="Pangilinan J."/>
            <person name="Park H.-J."/>
            <person name="Ramirez L."/>
            <person name="Alfaro M."/>
            <person name="Sun H."/>
            <person name="Tritt A."/>
            <person name="Yoshinaga Y."/>
            <person name="Zwiers L.-H."/>
            <person name="Turgeon B."/>
            <person name="Goodwin S."/>
            <person name="Spatafora J."/>
            <person name="Crous P."/>
            <person name="Grigoriev I."/>
        </authorList>
    </citation>
    <scope>NUCLEOTIDE SEQUENCE</scope>
    <source>
        <strain evidence="6">CBS 113389</strain>
    </source>
</reference>
<organism evidence="6 7">
    <name type="scientific">Neohortaea acidophila</name>
    <dbReference type="NCBI Taxonomy" id="245834"/>
    <lineage>
        <taxon>Eukaryota</taxon>
        <taxon>Fungi</taxon>
        <taxon>Dikarya</taxon>
        <taxon>Ascomycota</taxon>
        <taxon>Pezizomycotina</taxon>
        <taxon>Dothideomycetes</taxon>
        <taxon>Dothideomycetidae</taxon>
        <taxon>Mycosphaerellales</taxon>
        <taxon>Teratosphaeriaceae</taxon>
        <taxon>Neohortaea</taxon>
    </lineage>
</organism>
<dbReference type="Pfam" id="PF00172">
    <property type="entry name" value="Zn_clus"/>
    <property type="match status" value="1"/>
</dbReference>
<feature type="region of interest" description="Disordered" evidence="4">
    <location>
        <begin position="45"/>
        <end position="82"/>
    </location>
</feature>
<dbReference type="InterPro" id="IPR050613">
    <property type="entry name" value="Sec_Metabolite_Reg"/>
</dbReference>
<dbReference type="Pfam" id="PF04082">
    <property type="entry name" value="Fungal_trans"/>
    <property type="match status" value="1"/>
</dbReference>
<keyword evidence="3" id="KW-0539">Nucleus</keyword>
<dbReference type="PANTHER" id="PTHR31001">
    <property type="entry name" value="UNCHARACTERIZED TRANSCRIPTIONAL REGULATORY PROTEIN"/>
    <property type="match status" value="1"/>
</dbReference>
<feature type="compositionally biased region" description="Low complexity" evidence="4">
    <location>
        <begin position="106"/>
        <end position="116"/>
    </location>
</feature>
<dbReference type="GO" id="GO:0006351">
    <property type="term" value="P:DNA-templated transcription"/>
    <property type="evidence" value="ECO:0007669"/>
    <property type="project" value="InterPro"/>
</dbReference>
<dbReference type="GO" id="GO:0005634">
    <property type="term" value="C:nucleus"/>
    <property type="evidence" value="ECO:0007669"/>
    <property type="project" value="UniProtKB-SubCell"/>
</dbReference>
<dbReference type="PROSITE" id="PS00463">
    <property type="entry name" value="ZN2_CY6_FUNGAL_1"/>
    <property type="match status" value="1"/>
</dbReference>
<dbReference type="GO" id="GO:0000981">
    <property type="term" value="F:DNA-binding transcription factor activity, RNA polymerase II-specific"/>
    <property type="evidence" value="ECO:0007669"/>
    <property type="project" value="InterPro"/>
</dbReference>
<dbReference type="InterPro" id="IPR007219">
    <property type="entry name" value="XnlR_reg_dom"/>
</dbReference>
<dbReference type="RefSeq" id="XP_033593850.1">
    <property type="nucleotide sequence ID" value="XM_033738005.1"/>
</dbReference>
<dbReference type="EMBL" id="MU001631">
    <property type="protein sequence ID" value="KAF2487281.1"/>
    <property type="molecule type" value="Genomic_DNA"/>
</dbReference>